<dbReference type="EMBL" id="UYRS01001783">
    <property type="protein sequence ID" value="VDK25332.1"/>
    <property type="molecule type" value="Genomic_DNA"/>
</dbReference>
<dbReference type="AlphaFoldDB" id="A0A0R3VYI2"/>
<evidence type="ECO:0000313" key="2">
    <source>
        <dbReference type="EMBL" id="VDK25332.1"/>
    </source>
</evidence>
<evidence type="ECO:0000313" key="3">
    <source>
        <dbReference type="Proteomes" id="UP000282613"/>
    </source>
</evidence>
<dbReference type="WBParaSite" id="TASK_0000247601-mRNA-1">
    <property type="protein sequence ID" value="TASK_0000247601-mRNA-1"/>
    <property type="gene ID" value="TASK_0000247601"/>
</dbReference>
<dbReference type="Proteomes" id="UP000282613">
    <property type="component" value="Unassembled WGS sequence"/>
</dbReference>
<evidence type="ECO:0000313" key="4">
    <source>
        <dbReference type="WBParaSite" id="TASK_0000247601-mRNA-1"/>
    </source>
</evidence>
<proteinExistence type="predicted"/>
<accession>A0A0R3VYI2</accession>
<sequence length="128" mass="13865">MLSVHSIVLYCCRRGWTTGGLQSHPALLIPSENEPCVYACPLTTSEVSEKTPLVVEAKKRGGRVESDYEVFNLPVELATSEGDGHGSHVIRSHHYNRVHLGREGSKWSDPTLNPCSGPLDANVGALDA</sequence>
<feature type="region of interest" description="Disordered" evidence="1">
    <location>
        <begin position="106"/>
        <end position="128"/>
    </location>
</feature>
<reference evidence="2 3" key="2">
    <citation type="submission" date="2018-11" db="EMBL/GenBank/DDBJ databases">
        <authorList>
            <consortium name="Pathogen Informatics"/>
        </authorList>
    </citation>
    <scope>NUCLEOTIDE SEQUENCE [LARGE SCALE GENOMIC DNA]</scope>
</reference>
<organism evidence="4">
    <name type="scientific">Taenia asiatica</name>
    <name type="common">Asian tapeworm</name>
    <dbReference type="NCBI Taxonomy" id="60517"/>
    <lineage>
        <taxon>Eukaryota</taxon>
        <taxon>Metazoa</taxon>
        <taxon>Spiralia</taxon>
        <taxon>Lophotrochozoa</taxon>
        <taxon>Platyhelminthes</taxon>
        <taxon>Cestoda</taxon>
        <taxon>Eucestoda</taxon>
        <taxon>Cyclophyllidea</taxon>
        <taxon>Taeniidae</taxon>
        <taxon>Taenia</taxon>
    </lineage>
</organism>
<gene>
    <name evidence="2" type="ORF">TASK_LOCUS2477</name>
</gene>
<protein>
    <submittedName>
        <fullName evidence="2 4">Uncharacterized protein</fullName>
    </submittedName>
</protein>
<evidence type="ECO:0000256" key="1">
    <source>
        <dbReference type="SAM" id="MobiDB-lite"/>
    </source>
</evidence>
<keyword evidence="3" id="KW-1185">Reference proteome</keyword>
<name>A0A0R3VYI2_TAEAS</name>
<reference evidence="4" key="1">
    <citation type="submission" date="2017-02" db="UniProtKB">
        <authorList>
            <consortium name="WormBaseParasite"/>
        </authorList>
    </citation>
    <scope>IDENTIFICATION</scope>
</reference>